<evidence type="ECO:0000313" key="4">
    <source>
        <dbReference type="Proteomes" id="UP000294547"/>
    </source>
</evidence>
<evidence type="ECO:0000256" key="2">
    <source>
        <dbReference type="SAM" id="SignalP"/>
    </source>
</evidence>
<dbReference type="GO" id="GO:0031012">
    <property type="term" value="C:extracellular matrix"/>
    <property type="evidence" value="ECO:0007669"/>
    <property type="project" value="TreeGrafter"/>
</dbReference>
<feature type="compositionally biased region" description="Low complexity" evidence="1">
    <location>
        <begin position="220"/>
        <end position="244"/>
    </location>
</feature>
<evidence type="ECO:0000256" key="1">
    <source>
        <dbReference type="SAM" id="MobiDB-lite"/>
    </source>
</evidence>
<comment type="caution">
    <text evidence="3">The sequence shown here is derived from an EMBL/GenBank/DDBJ whole genome shotgun (WGS) entry which is preliminary data.</text>
</comment>
<dbReference type="RefSeq" id="WP_126538690.1">
    <property type="nucleotide sequence ID" value="NZ_BSPM01000009.1"/>
</dbReference>
<sequence length="355" mass="34182">MRPNRIAAALATATLLASTAVASAETASAPTVVARTGNSGLIVTYASITRGRLIVAGVAPTRNATVSIAGTAYQVRAGLNAVFVFDIDYRTPDCRLTVKSGASAVTVMIANCGPQGPQGPKGDTGQQGAKGDTGAQGPQGAKGDTGLQGEKGDTGAQGPQGETGAQGPQGAKGDTGPQGPQGATGPQGPQGETGAQGAKGDTGAQGPQGAKGDTGPQGIPGLAGAQGATGAQGPVGPQGATGPQGPRGPGLRSSAGLFTDGCTTVSATNLTVASIGGGRCRVTFPAGSVDGYPLPFVSAGAVTAFGLSFDGSGNVEVQPNGNGYFFVFVVSAGNSSAAPVATAGAVARPPVISRR</sequence>
<feature type="chain" id="PRO_5020473047" evidence="2">
    <location>
        <begin position="23"/>
        <end position="355"/>
    </location>
</feature>
<feature type="signal peptide" evidence="2">
    <location>
        <begin position="1"/>
        <end position="22"/>
    </location>
</feature>
<dbReference type="Pfam" id="PF01391">
    <property type="entry name" value="Collagen"/>
    <property type="match status" value="2"/>
</dbReference>
<dbReference type="GO" id="GO:0005615">
    <property type="term" value="C:extracellular space"/>
    <property type="evidence" value="ECO:0007669"/>
    <property type="project" value="TreeGrafter"/>
</dbReference>
<feature type="region of interest" description="Disordered" evidence="1">
    <location>
        <begin position="115"/>
        <end position="255"/>
    </location>
</feature>
<accession>A0A4R6RC21</accession>
<dbReference type="AlphaFoldDB" id="A0A4R6RC21"/>
<proteinExistence type="predicted"/>
<dbReference type="EMBL" id="SNXY01000009">
    <property type="protein sequence ID" value="TDP83604.1"/>
    <property type="molecule type" value="Genomic_DNA"/>
</dbReference>
<dbReference type="PANTHER" id="PTHR24023">
    <property type="entry name" value="COLLAGEN ALPHA"/>
    <property type="match status" value="1"/>
</dbReference>
<keyword evidence="4" id="KW-1185">Reference proteome</keyword>
<keyword evidence="2" id="KW-0732">Signal</keyword>
<organism evidence="3 4">
    <name type="scientific">Oharaeibacter diazotrophicus</name>
    <dbReference type="NCBI Taxonomy" id="1920512"/>
    <lineage>
        <taxon>Bacteria</taxon>
        <taxon>Pseudomonadati</taxon>
        <taxon>Pseudomonadota</taxon>
        <taxon>Alphaproteobacteria</taxon>
        <taxon>Hyphomicrobiales</taxon>
        <taxon>Pleomorphomonadaceae</taxon>
        <taxon>Oharaeibacter</taxon>
    </lineage>
</organism>
<gene>
    <name evidence="3" type="ORF">EDD54_3566</name>
</gene>
<name>A0A4R6RC21_9HYPH</name>
<dbReference type="InterPro" id="IPR050149">
    <property type="entry name" value="Collagen_superfamily"/>
</dbReference>
<feature type="compositionally biased region" description="Low complexity" evidence="1">
    <location>
        <begin position="175"/>
        <end position="198"/>
    </location>
</feature>
<reference evidence="3 4" key="1">
    <citation type="submission" date="2019-03" db="EMBL/GenBank/DDBJ databases">
        <title>Genomic Encyclopedia of Type Strains, Phase IV (KMG-IV): sequencing the most valuable type-strain genomes for metagenomic binning, comparative biology and taxonomic classification.</title>
        <authorList>
            <person name="Goeker M."/>
        </authorList>
    </citation>
    <scope>NUCLEOTIDE SEQUENCE [LARGE SCALE GENOMIC DNA]</scope>
    <source>
        <strain evidence="3 4">DSM 102969</strain>
    </source>
</reference>
<dbReference type="PANTHER" id="PTHR24023:SF1095">
    <property type="entry name" value="EGF-LIKE DOMAIN-CONTAINING PROTEIN"/>
    <property type="match status" value="1"/>
</dbReference>
<dbReference type="InterPro" id="IPR008160">
    <property type="entry name" value="Collagen"/>
</dbReference>
<evidence type="ECO:0000313" key="3">
    <source>
        <dbReference type="EMBL" id="TDP83604.1"/>
    </source>
</evidence>
<dbReference type="GO" id="GO:0030198">
    <property type="term" value="P:extracellular matrix organization"/>
    <property type="evidence" value="ECO:0007669"/>
    <property type="project" value="TreeGrafter"/>
</dbReference>
<dbReference type="Proteomes" id="UP000294547">
    <property type="component" value="Unassembled WGS sequence"/>
</dbReference>
<keyword evidence="3" id="KW-0176">Collagen</keyword>
<protein>
    <submittedName>
        <fullName evidence="3">Collagen triple helix repeat protein</fullName>
    </submittedName>
</protein>
<dbReference type="GO" id="GO:0030020">
    <property type="term" value="F:extracellular matrix structural constituent conferring tensile strength"/>
    <property type="evidence" value="ECO:0007669"/>
    <property type="project" value="TreeGrafter"/>
</dbReference>
<dbReference type="OrthoDB" id="8140102at2"/>